<evidence type="ECO:0000313" key="1">
    <source>
        <dbReference type="EMBL" id="GAI54769.1"/>
    </source>
</evidence>
<organism evidence="1">
    <name type="scientific">marine sediment metagenome</name>
    <dbReference type="NCBI Taxonomy" id="412755"/>
    <lineage>
        <taxon>unclassified sequences</taxon>
        <taxon>metagenomes</taxon>
        <taxon>ecological metagenomes</taxon>
    </lineage>
</organism>
<dbReference type="EMBL" id="BARV01037828">
    <property type="protein sequence ID" value="GAI54769.1"/>
    <property type="molecule type" value="Genomic_DNA"/>
</dbReference>
<dbReference type="AlphaFoldDB" id="X1RGQ2"/>
<comment type="caution">
    <text evidence="1">The sequence shown here is derived from an EMBL/GenBank/DDBJ whole genome shotgun (WGS) entry which is preliminary data.</text>
</comment>
<protein>
    <submittedName>
        <fullName evidence="1">Uncharacterized protein</fullName>
    </submittedName>
</protein>
<name>X1RGQ2_9ZZZZ</name>
<sequence length="52" mass="6296">MKKDGKWAELMGKNGRLFMIKERKMEKIIDQFEESVLKNYNSERKKKKAFKS</sequence>
<proteinExistence type="predicted"/>
<gene>
    <name evidence="1" type="ORF">S06H3_58434</name>
</gene>
<accession>X1RGQ2</accession>
<reference evidence="1" key="1">
    <citation type="journal article" date="2014" name="Front. Microbiol.">
        <title>High frequency of phylogenetically diverse reductive dehalogenase-homologous genes in deep subseafloor sedimentary metagenomes.</title>
        <authorList>
            <person name="Kawai M."/>
            <person name="Futagami T."/>
            <person name="Toyoda A."/>
            <person name="Takaki Y."/>
            <person name="Nishi S."/>
            <person name="Hori S."/>
            <person name="Arai W."/>
            <person name="Tsubouchi T."/>
            <person name="Morono Y."/>
            <person name="Uchiyama I."/>
            <person name="Ito T."/>
            <person name="Fujiyama A."/>
            <person name="Inagaki F."/>
            <person name="Takami H."/>
        </authorList>
    </citation>
    <scope>NUCLEOTIDE SEQUENCE</scope>
    <source>
        <strain evidence="1">Expedition CK06-06</strain>
    </source>
</reference>